<dbReference type="SUPFAM" id="SSF56235">
    <property type="entry name" value="N-terminal nucleophile aminohydrolases (Ntn hydrolases)"/>
    <property type="match status" value="1"/>
</dbReference>
<dbReference type="Pfam" id="PF01804">
    <property type="entry name" value="Penicil_amidase"/>
    <property type="match status" value="1"/>
</dbReference>
<evidence type="ECO:0000313" key="1">
    <source>
        <dbReference type="EMBL" id="MFC6634532.1"/>
    </source>
</evidence>
<dbReference type="Proteomes" id="UP001596425">
    <property type="component" value="Unassembled WGS sequence"/>
</dbReference>
<dbReference type="InterPro" id="IPR002692">
    <property type="entry name" value="S45"/>
</dbReference>
<dbReference type="InterPro" id="IPR029055">
    <property type="entry name" value="Ntn_hydrolases_N"/>
</dbReference>
<name>A0ABW1YR04_9GAMM</name>
<evidence type="ECO:0000313" key="2">
    <source>
        <dbReference type="Proteomes" id="UP001596425"/>
    </source>
</evidence>
<keyword evidence="2" id="KW-1185">Reference proteome</keyword>
<dbReference type="RefSeq" id="WP_193194850.1">
    <property type="nucleotide sequence ID" value="NZ_JACZFR010000067.1"/>
</dbReference>
<dbReference type="Gene3D" id="3.60.20.10">
    <property type="entry name" value="Glutamine Phosphoribosylpyrophosphate, subunit 1, domain 1"/>
    <property type="match status" value="1"/>
</dbReference>
<sequence>MPYPQSHHVYADRQGNTGHYYNAMFPQRIEGWDWRKCLPGDRSELIWREYRDFGWMPKTLNPECGLVYNANDPPFQATDGDDDAWAEEFPASMGNENVITNCALQIEALYVRAKKSPLRISNS</sequence>
<proteinExistence type="predicted"/>
<gene>
    <name evidence="1" type="ORF">ACFQBM_14665</name>
</gene>
<accession>A0ABW1YR04</accession>
<dbReference type="EMBL" id="JBHSVR010000001">
    <property type="protein sequence ID" value="MFC6634532.1"/>
    <property type="molecule type" value="Genomic_DNA"/>
</dbReference>
<organism evidence="1 2">
    <name type="scientific">Microbulbifer taiwanensis</name>
    <dbReference type="NCBI Taxonomy" id="986746"/>
    <lineage>
        <taxon>Bacteria</taxon>
        <taxon>Pseudomonadati</taxon>
        <taxon>Pseudomonadota</taxon>
        <taxon>Gammaproteobacteria</taxon>
        <taxon>Cellvibrionales</taxon>
        <taxon>Microbulbiferaceae</taxon>
        <taxon>Microbulbifer</taxon>
    </lineage>
</organism>
<protein>
    <submittedName>
        <fullName evidence="1">Penicillin acylase family protein</fullName>
    </submittedName>
</protein>
<dbReference type="PANTHER" id="PTHR34218">
    <property type="entry name" value="PEPTIDASE S45 PENICILLIN AMIDASE"/>
    <property type="match status" value="1"/>
</dbReference>
<dbReference type="PANTHER" id="PTHR34218:SF3">
    <property type="entry name" value="ACYL-HOMOSERINE LACTONE ACYLASE PVDQ"/>
    <property type="match status" value="1"/>
</dbReference>
<comment type="caution">
    <text evidence="1">The sequence shown here is derived from an EMBL/GenBank/DDBJ whole genome shotgun (WGS) entry which is preliminary data.</text>
</comment>
<reference evidence="2" key="1">
    <citation type="journal article" date="2019" name="Int. J. Syst. Evol. Microbiol.">
        <title>The Global Catalogue of Microorganisms (GCM) 10K type strain sequencing project: providing services to taxonomists for standard genome sequencing and annotation.</title>
        <authorList>
            <consortium name="The Broad Institute Genomics Platform"/>
            <consortium name="The Broad Institute Genome Sequencing Center for Infectious Disease"/>
            <person name="Wu L."/>
            <person name="Ma J."/>
        </authorList>
    </citation>
    <scope>NUCLEOTIDE SEQUENCE [LARGE SCALE GENOMIC DNA]</scope>
    <source>
        <strain evidence="2">CGMCC 1.13718</strain>
    </source>
</reference>